<accession>A0A521B5H3</accession>
<evidence type="ECO:0000313" key="2">
    <source>
        <dbReference type="EMBL" id="SMO42342.1"/>
    </source>
</evidence>
<dbReference type="AlphaFoldDB" id="A0A521B5H3"/>
<reference evidence="2 3" key="1">
    <citation type="submission" date="2017-05" db="EMBL/GenBank/DDBJ databases">
        <authorList>
            <person name="Varghese N."/>
            <person name="Submissions S."/>
        </authorList>
    </citation>
    <scope>NUCLEOTIDE SEQUENCE [LARGE SCALE GENOMIC DNA]</scope>
    <source>
        <strain evidence="2 3">DSM 19382</strain>
    </source>
</reference>
<dbReference type="Proteomes" id="UP000317289">
    <property type="component" value="Unassembled WGS sequence"/>
</dbReference>
<reference evidence="1 4" key="2">
    <citation type="submission" date="2019-11" db="EMBL/GenBank/DDBJ databases">
        <title>Flavobacterium resistens genome.</title>
        <authorList>
            <person name="Wilson V.M."/>
            <person name="Newman J.D."/>
        </authorList>
    </citation>
    <scope>NUCLEOTIDE SEQUENCE [LARGE SCALE GENOMIC DNA]</scope>
    <source>
        <strain evidence="1 4">DSM 19382</strain>
    </source>
</reference>
<dbReference type="EMBL" id="WKKG01000012">
    <property type="protein sequence ID" value="MRX70295.1"/>
    <property type="molecule type" value="Genomic_DNA"/>
</dbReference>
<sequence>MTTQQLKNKKAELEQWLIDNPTHPNQLEIQRDLRNIIDKLIEQKTKC</sequence>
<evidence type="ECO:0000313" key="3">
    <source>
        <dbReference type="Proteomes" id="UP000317289"/>
    </source>
</evidence>
<dbReference type="EMBL" id="FXTA01000001">
    <property type="protein sequence ID" value="SMO42342.1"/>
    <property type="molecule type" value="Genomic_DNA"/>
</dbReference>
<proteinExistence type="predicted"/>
<name>A0A521B5H3_9FLAO</name>
<evidence type="ECO:0000313" key="4">
    <source>
        <dbReference type="Proteomes" id="UP000468990"/>
    </source>
</evidence>
<organism evidence="2 3">
    <name type="scientific">Flavobacterium resistens</name>
    <dbReference type="NCBI Taxonomy" id="443612"/>
    <lineage>
        <taxon>Bacteria</taxon>
        <taxon>Pseudomonadati</taxon>
        <taxon>Bacteroidota</taxon>
        <taxon>Flavobacteriia</taxon>
        <taxon>Flavobacteriales</taxon>
        <taxon>Flavobacteriaceae</taxon>
        <taxon>Flavobacterium</taxon>
    </lineage>
</organism>
<keyword evidence="4" id="KW-1185">Reference proteome</keyword>
<gene>
    <name evidence="1" type="ORF">GJU42_20155</name>
    <name evidence="2" type="ORF">SAMN06265349_101701</name>
</gene>
<dbReference type="RefSeq" id="WP_154275397.1">
    <property type="nucleotide sequence ID" value="NZ_FXTA01000001.1"/>
</dbReference>
<protein>
    <submittedName>
        <fullName evidence="2">Uncharacterized protein</fullName>
    </submittedName>
</protein>
<evidence type="ECO:0000313" key="1">
    <source>
        <dbReference type="EMBL" id="MRX70295.1"/>
    </source>
</evidence>
<dbReference type="Proteomes" id="UP000468990">
    <property type="component" value="Unassembled WGS sequence"/>
</dbReference>